<reference evidence="2 3" key="1">
    <citation type="submission" date="2020-08" db="EMBL/GenBank/DDBJ databases">
        <title>Aphidius gifuensis genome sequencing and assembly.</title>
        <authorList>
            <person name="Du Z."/>
        </authorList>
    </citation>
    <scope>NUCLEOTIDE SEQUENCE [LARGE SCALE GENOMIC DNA]</scope>
    <source>
        <strain evidence="2">YNYX2018</strain>
        <tissue evidence="2">Adults</tissue>
    </source>
</reference>
<feature type="compositionally biased region" description="Basic and acidic residues" evidence="1">
    <location>
        <begin position="721"/>
        <end position="749"/>
    </location>
</feature>
<dbReference type="EMBL" id="JACMRX010000004">
    <property type="protein sequence ID" value="KAF7991834.1"/>
    <property type="molecule type" value="Genomic_DNA"/>
</dbReference>
<comment type="caution">
    <text evidence="2">The sequence shown here is derived from an EMBL/GenBank/DDBJ whole genome shotgun (WGS) entry which is preliminary data.</text>
</comment>
<feature type="compositionally biased region" description="Acidic residues" evidence="1">
    <location>
        <begin position="609"/>
        <end position="624"/>
    </location>
</feature>
<feature type="region of interest" description="Disordered" evidence="1">
    <location>
        <begin position="836"/>
        <end position="879"/>
    </location>
</feature>
<protein>
    <submittedName>
        <fullName evidence="2">Uncharacterized protein</fullName>
    </submittedName>
</protein>
<feature type="compositionally biased region" description="Basic and acidic residues" evidence="1">
    <location>
        <begin position="547"/>
        <end position="565"/>
    </location>
</feature>
<sequence>MPGIHVRTSSQTDWNKHEKDQALTVPGSYWLCHKKTIFKFTFKYPKYNRNVKKKFQHDKELMKVIRRIIKSQPISKQGQQFGTRHLLVTYNHRPWDRQDKIFAKLKFDEKPNVTVYHNEFFLTVKILLVDLRPDNRRDFVDGLIVYGDKTNDTIIIDQNSTTNSSLDDLSNDNLNISIDKNNDEEKITDSSVTIYGDLDNSPLDQSESEVPIEIDSSLSSPLNDMQETIDMPYQYLIERDIEKSKTLNKRKCTVGTNYNSIPSTFIIPDEKITHEKCETIVSSFGNNNGQTNIDNIIDTTNESKDKKCDKIKPPPLILQNDNNNFKNISNELNKIIKLPIDIEEKMKSPIKINEMTPIKSPSSFFKLTSTPTQSPLSKNHSISNLIDQITPKSANITDLVMEGLMFTIRQDKDSLTVVEQKTKLEPDEVLENSEKIETQEGAECLVNSSLLKLENLITKIDKSNSNNSNNKNKIKSNNLPCSYFGQNIDNHNYNDDYLNNKNNNSNVVLLNRMSKSEVDEFFSLAKKNVYPDETKNKSIDSISMDVDDSKSESGEVIDSKSESAKSIDSMPMDVEYIYPDFKDDCPKEVEKNNKKQKKIKGRNVKSTDDSDTDVIDDEDDDDNDDVNKNDKTGNESDTPSMADEDIIPEALQNKIDINHDESNLLMDDHDDGDEEEEENYYTPPDVSFKSKKLKAKSPRIVSNEVVSFDLSTLRSVKSNRKSTDTDKSNDADKSNDTDKSNDSDDKTTPEDSNVQTDDEKINSDDTKIIHEEVNDDNKNTNSDELKMLDDNSKIEDEKKIENTEILKDTKLDDKKITNDKEKLIINTKKLDDLNANDKSPDNTNSIIKMEIDNDTKSSNSYNKRSRKKSPVVPRLTRKSLSMKRKLEELNKNDQPRKDVEIEMWKFLQDMSRGVRVVVKRLDLSDMSNIVAKNCIK</sequence>
<dbReference type="Proteomes" id="UP000639338">
    <property type="component" value="Unassembled WGS sequence"/>
</dbReference>
<feature type="region of interest" description="Disordered" evidence="1">
    <location>
        <begin position="583"/>
        <end position="798"/>
    </location>
</feature>
<proteinExistence type="predicted"/>
<dbReference type="AlphaFoldDB" id="A0A835CQJ2"/>
<feature type="compositionally biased region" description="Basic and acidic residues" evidence="1">
    <location>
        <begin position="757"/>
        <end position="798"/>
    </location>
</feature>
<dbReference type="OrthoDB" id="6256716at2759"/>
<feature type="region of interest" description="Disordered" evidence="1">
    <location>
        <begin position="540"/>
        <end position="568"/>
    </location>
</feature>
<evidence type="ECO:0000313" key="3">
    <source>
        <dbReference type="Proteomes" id="UP000639338"/>
    </source>
</evidence>
<feature type="compositionally biased region" description="Basic residues" evidence="1">
    <location>
        <begin position="594"/>
        <end position="603"/>
    </location>
</feature>
<feature type="compositionally biased region" description="Basic and acidic residues" evidence="1">
    <location>
        <begin position="625"/>
        <end position="634"/>
    </location>
</feature>
<name>A0A835CQJ2_APHGI</name>
<feature type="compositionally biased region" description="Acidic residues" evidence="1">
    <location>
        <begin position="668"/>
        <end position="679"/>
    </location>
</feature>
<feature type="compositionally biased region" description="Basic residues" evidence="1">
    <location>
        <begin position="863"/>
        <end position="879"/>
    </location>
</feature>
<gene>
    <name evidence="2" type="ORF">HCN44_010635</name>
</gene>
<organism evidence="2 3">
    <name type="scientific">Aphidius gifuensis</name>
    <name type="common">Parasitoid wasp</name>
    <dbReference type="NCBI Taxonomy" id="684658"/>
    <lineage>
        <taxon>Eukaryota</taxon>
        <taxon>Metazoa</taxon>
        <taxon>Ecdysozoa</taxon>
        <taxon>Arthropoda</taxon>
        <taxon>Hexapoda</taxon>
        <taxon>Insecta</taxon>
        <taxon>Pterygota</taxon>
        <taxon>Neoptera</taxon>
        <taxon>Endopterygota</taxon>
        <taxon>Hymenoptera</taxon>
        <taxon>Apocrita</taxon>
        <taxon>Ichneumonoidea</taxon>
        <taxon>Braconidae</taxon>
        <taxon>Aphidiinae</taxon>
        <taxon>Aphidius</taxon>
    </lineage>
</organism>
<keyword evidence="3" id="KW-1185">Reference proteome</keyword>
<evidence type="ECO:0000256" key="1">
    <source>
        <dbReference type="SAM" id="MobiDB-lite"/>
    </source>
</evidence>
<feature type="compositionally biased region" description="Basic and acidic residues" evidence="1">
    <location>
        <begin position="583"/>
        <end position="593"/>
    </location>
</feature>
<accession>A0A835CQJ2</accession>
<evidence type="ECO:0000313" key="2">
    <source>
        <dbReference type="EMBL" id="KAF7991834.1"/>
    </source>
</evidence>